<gene>
    <name evidence="2" type="ORF">OH76DRAFT_1492115</name>
</gene>
<dbReference type="EMBL" id="KZ857379">
    <property type="protein sequence ID" value="RDX57194.1"/>
    <property type="molecule type" value="Genomic_DNA"/>
</dbReference>
<organism evidence="2 3">
    <name type="scientific">Lentinus brumalis</name>
    <dbReference type="NCBI Taxonomy" id="2498619"/>
    <lineage>
        <taxon>Eukaryota</taxon>
        <taxon>Fungi</taxon>
        <taxon>Dikarya</taxon>
        <taxon>Basidiomycota</taxon>
        <taxon>Agaricomycotina</taxon>
        <taxon>Agaricomycetes</taxon>
        <taxon>Polyporales</taxon>
        <taxon>Polyporaceae</taxon>
        <taxon>Lentinus</taxon>
    </lineage>
</organism>
<name>A0A371DXF2_9APHY</name>
<reference evidence="2 3" key="1">
    <citation type="journal article" date="2018" name="Biotechnol. Biofuels">
        <title>Integrative visual omics of the white-rot fungus Polyporus brumalis exposes the biotechnological potential of its oxidative enzymes for delignifying raw plant biomass.</title>
        <authorList>
            <person name="Miyauchi S."/>
            <person name="Rancon A."/>
            <person name="Drula E."/>
            <person name="Hage H."/>
            <person name="Chaduli D."/>
            <person name="Favel A."/>
            <person name="Grisel S."/>
            <person name="Henrissat B."/>
            <person name="Herpoel-Gimbert I."/>
            <person name="Ruiz-Duenas F.J."/>
            <person name="Chevret D."/>
            <person name="Hainaut M."/>
            <person name="Lin J."/>
            <person name="Wang M."/>
            <person name="Pangilinan J."/>
            <person name="Lipzen A."/>
            <person name="Lesage-Meessen L."/>
            <person name="Navarro D."/>
            <person name="Riley R."/>
            <person name="Grigoriev I.V."/>
            <person name="Zhou S."/>
            <person name="Raouche S."/>
            <person name="Rosso M.N."/>
        </authorList>
    </citation>
    <scope>NUCLEOTIDE SEQUENCE [LARGE SCALE GENOMIC DNA]</scope>
    <source>
        <strain evidence="2 3">BRFM 1820</strain>
    </source>
</reference>
<evidence type="ECO:0000313" key="3">
    <source>
        <dbReference type="Proteomes" id="UP000256964"/>
    </source>
</evidence>
<sequence>MAKPRNSVLYMFDPLHQAPSTPRRDSSDDLGPSDKENDTPPGDLTLFFNRTYPAAKQSEHKALTPMGKLIDFGDTPAPARLWDATEHDGSDADGEQSETDAESCGVVSPQRAPLADLDVEHTPRPQLSSRGFTAPVFASPKSPSQDSEAPPAMLVPAPSTSPLAEVINSINFSAMSISEDVTSVDGPYPTEEPCEVANSRPSSPFPEINVCAPQTPSMENFATLKNDEPQDVPAAANSHLRPSSTLTQLSPDDPRRASVDLQSSFHLQMQSEDMSFDLLNDKVSFFGNGQDSFWSGRDDTLDFSEISLPPAMKAKLEALVPAAMASRETFKPVFSPPTKASPVFERYPAMSPITEKAANVPLPLSPMFSAPSSRNVTPPRVPAPNFEEPPSPPMSPAVVNDQSLLLESEPMPPPMPAPVPALRIVKKAFKLSSHQSTAADSASLSTGGVAARAERQPVLKRRLSLATAKPVSVSVPPAQPTRPPIRGVQRPPAGMQAAGGLVIGLPPLAGSSATSGSTTSSSGISAGARSARAAETAAPSSRFAGIQRPNMAARERVAPVVPRTTTGGPRSATSVTVPVRAPSGTARTTSMSKPVGSLKPPSSRIGMGAPGSTALPKPASRLPGLTRTSSMSSGSSSGSNGMAASRTRASTLSRATGRL</sequence>
<evidence type="ECO:0000256" key="1">
    <source>
        <dbReference type="SAM" id="MobiDB-lite"/>
    </source>
</evidence>
<dbReference type="Proteomes" id="UP000256964">
    <property type="component" value="Unassembled WGS sequence"/>
</dbReference>
<feature type="compositionally biased region" description="Polar residues" evidence="1">
    <location>
        <begin position="240"/>
        <end position="250"/>
    </location>
</feature>
<dbReference type="STRING" id="139420.A0A371DXF2"/>
<keyword evidence="3" id="KW-1185">Reference proteome</keyword>
<dbReference type="AlphaFoldDB" id="A0A371DXF2"/>
<feature type="region of interest" description="Disordered" evidence="1">
    <location>
        <begin position="371"/>
        <end position="395"/>
    </location>
</feature>
<feature type="region of interest" description="Disordered" evidence="1">
    <location>
        <begin position="186"/>
        <end position="206"/>
    </location>
</feature>
<feature type="region of interest" description="Disordered" evidence="1">
    <location>
        <begin position="229"/>
        <end position="258"/>
    </location>
</feature>
<feature type="compositionally biased region" description="Polar residues" evidence="1">
    <location>
        <begin position="647"/>
        <end position="659"/>
    </location>
</feature>
<feature type="compositionally biased region" description="Low complexity" evidence="1">
    <location>
        <begin position="511"/>
        <end position="542"/>
    </location>
</feature>
<proteinExistence type="predicted"/>
<feature type="region of interest" description="Disordered" evidence="1">
    <location>
        <begin position="511"/>
        <end position="659"/>
    </location>
</feature>
<feature type="region of interest" description="Disordered" evidence="1">
    <location>
        <begin position="67"/>
        <end position="107"/>
    </location>
</feature>
<feature type="region of interest" description="Disordered" evidence="1">
    <location>
        <begin position="1"/>
        <end position="47"/>
    </location>
</feature>
<feature type="compositionally biased region" description="Pro residues" evidence="1">
    <location>
        <begin position="379"/>
        <end position="395"/>
    </location>
</feature>
<feature type="compositionally biased region" description="Basic and acidic residues" evidence="1">
    <location>
        <begin position="22"/>
        <end position="38"/>
    </location>
</feature>
<feature type="region of interest" description="Disordered" evidence="1">
    <location>
        <begin position="122"/>
        <end position="155"/>
    </location>
</feature>
<dbReference type="OrthoDB" id="3266894at2759"/>
<feature type="region of interest" description="Disordered" evidence="1">
    <location>
        <begin position="470"/>
        <end position="489"/>
    </location>
</feature>
<evidence type="ECO:0000313" key="2">
    <source>
        <dbReference type="EMBL" id="RDX57194.1"/>
    </source>
</evidence>
<protein>
    <submittedName>
        <fullName evidence="2">Uncharacterized protein</fullName>
    </submittedName>
</protein>
<accession>A0A371DXF2</accession>
<feature type="compositionally biased region" description="Polar residues" evidence="1">
    <location>
        <begin position="563"/>
        <end position="576"/>
    </location>
</feature>
<feature type="compositionally biased region" description="Acidic residues" evidence="1">
    <location>
        <begin position="91"/>
        <end position="101"/>
    </location>
</feature>
<feature type="compositionally biased region" description="Low complexity" evidence="1">
    <location>
        <begin position="629"/>
        <end position="645"/>
    </location>
</feature>